<evidence type="ECO:0000313" key="2">
    <source>
        <dbReference type="EMBL" id="PRY41604.1"/>
    </source>
</evidence>
<reference evidence="2 3" key="1">
    <citation type="submission" date="2018-03" db="EMBL/GenBank/DDBJ databases">
        <title>Genomic Encyclopedia of Archaeal and Bacterial Type Strains, Phase II (KMG-II): from individual species to whole genera.</title>
        <authorList>
            <person name="Goeker M."/>
        </authorList>
    </citation>
    <scope>NUCLEOTIDE SEQUENCE [LARGE SCALE GENOMIC DNA]</scope>
    <source>
        <strain evidence="2 3">DSM 44720</strain>
    </source>
</reference>
<keyword evidence="1" id="KW-0732">Signal</keyword>
<keyword evidence="3" id="KW-1185">Reference proteome</keyword>
<feature type="signal peptide" evidence="1">
    <location>
        <begin position="1"/>
        <end position="25"/>
    </location>
</feature>
<gene>
    <name evidence="2" type="ORF">CLV43_105362</name>
</gene>
<evidence type="ECO:0000313" key="3">
    <source>
        <dbReference type="Proteomes" id="UP000239494"/>
    </source>
</evidence>
<proteinExistence type="predicted"/>
<dbReference type="Pfam" id="PF12006">
    <property type="entry name" value="DUF3500"/>
    <property type="match status" value="1"/>
</dbReference>
<dbReference type="AlphaFoldDB" id="A0A2T0T7I1"/>
<sequence>MLHSRTPRVAIAGAVLVALMLPANAFGAQGAPGPSTFDVSTTSGSRDQTGAAVVARAKEFLATLDADQRSRVLQDYSLANAARWHTYPEYALGDLRLGLSTGTLTDVQWKAFDALLAAALGRTPNEGADEVRQHLLNDDYLNFGGTREGYGRKNYKIAFLGTPATTGTWELQFGGHQLAVANTYKDGKLVGATPSFRGIEPQTFEIGGVTYEPERQEWGAFVTLLASLDADQRRAAELPGPLEDLLMFPGAATWSFPSTPQGVPGSALTPRQHKLVLDAIGKYVNDMPAAEAAAFMSSYRNDLDRTYVSFAGSTSLANTGDYVRIDGPRVWIELRMDEPYSTDETAPHSLWRDKVSDYGGTRS</sequence>
<dbReference type="Proteomes" id="UP000239494">
    <property type="component" value="Unassembled WGS sequence"/>
</dbReference>
<organism evidence="2 3">
    <name type="scientific">Umezawaea tangerina</name>
    <dbReference type="NCBI Taxonomy" id="84725"/>
    <lineage>
        <taxon>Bacteria</taxon>
        <taxon>Bacillati</taxon>
        <taxon>Actinomycetota</taxon>
        <taxon>Actinomycetes</taxon>
        <taxon>Pseudonocardiales</taxon>
        <taxon>Pseudonocardiaceae</taxon>
        <taxon>Umezawaea</taxon>
    </lineage>
</organism>
<accession>A0A2T0T7I1</accession>
<dbReference type="InterPro" id="IPR021889">
    <property type="entry name" value="DUF3500"/>
</dbReference>
<dbReference type="PANTHER" id="PTHR37489:SF1">
    <property type="entry name" value="DUF3500 DOMAIN-CONTAINING PROTEIN"/>
    <property type="match status" value="1"/>
</dbReference>
<name>A0A2T0T7I1_9PSEU</name>
<dbReference type="RefSeq" id="WP_211304423.1">
    <property type="nucleotide sequence ID" value="NZ_PVTF01000005.1"/>
</dbReference>
<dbReference type="PANTHER" id="PTHR37489">
    <property type="entry name" value="DUF3500 DOMAIN-CONTAINING PROTEIN"/>
    <property type="match status" value="1"/>
</dbReference>
<protein>
    <submittedName>
        <fullName evidence="2">Uncharacterized protein DUF3500</fullName>
    </submittedName>
</protein>
<comment type="caution">
    <text evidence="2">The sequence shown here is derived from an EMBL/GenBank/DDBJ whole genome shotgun (WGS) entry which is preliminary data.</text>
</comment>
<evidence type="ECO:0000256" key="1">
    <source>
        <dbReference type="SAM" id="SignalP"/>
    </source>
</evidence>
<feature type="chain" id="PRO_5038622624" evidence="1">
    <location>
        <begin position="26"/>
        <end position="363"/>
    </location>
</feature>
<dbReference type="EMBL" id="PVTF01000005">
    <property type="protein sequence ID" value="PRY41604.1"/>
    <property type="molecule type" value="Genomic_DNA"/>
</dbReference>